<protein>
    <submittedName>
        <fullName evidence="1">Uncharacterized protein</fullName>
    </submittedName>
</protein>
<keyword evidence="2" id="KW-1185">Reference proteome</keyword>
<name>A0A285QFN4_9SPHN</name>
<reference evidence="1 2" key="1">
    <citation type="submission" date="2017-07" db="EMBL/GenBank/DDBJ databases">
        <authorList>
            <person name="Sun Z.S."/>
            <person name="Albrecht U."/>
            <person name="Echele G."/>
            <person name="Lee C.C."/>
        </authorList>
    </citation>
    <scope>NUCLEOTIDE SEQUENCE [LARGE SCALE GENOMIC DNA]</scope>
    <source>
        <strain evidence="1 2">CGMCC 1.12672</strain>
    </source>
</reference>
<evidence type="ECO:0000313" key="2">
    <source>
        <dbReference type="Proteomes" id="UP000219494"/>
    </source>
</evidence>
<dbReference type="Proteomes" id="UP000219494">
    <property type="component" value="Unassembled WGS sequence"/>
</dbReference>
<sequence>MDTAWPAISEFMAIARDRARGDALGWSHGAYAFNRISDRDRVHLVHELMQAWHAGTALDREVVAGAFRQAWDSEPYLYGFRAGNYFTAAARYGADVSTSRLLEAWASAMMMPDEKAEMAALEFPCTAYRGGTGEPAGVASGTSWTLNPDTARFFANDWPRRWGSTARPVVLSLTVDRSDVLAFFDDRNERELLLSGDVPRAGFEIVEP</sequence>
<accession>A0A285QFN4</accession>
<organism evidence="1 2">
    <name type="scientific">Sphingomonas guangdongensis</name>
    <dbReference type="NCBI Taxonomy" id="1141890"/>
    <lineage>
        <taxon>Bacteria</taxon>
        <taxon>Pseudomonadati</taxon>
        <taxon>Pseudomonadota</taxon>
        <taxon>Alphaproteobacteria</taxon>
        <taxon>Sphingomonadales</taxon>
        <taxon>Sphingomonadaceae</taxon>
        <taxon>Sphingomonas</taxon>
    </lineage>
</organism>
<gene>
    <name evidence="1" type="ORF">SAMN06297144_1213</name>
</gene>
<dbReference type="AlphaFoldDB" id="A0A285QFN4"/>
<dbReference type="EMBL" id="OBMI01000001">
    <property type="protein sequence ID" value="SOB80740.1"/>
    <property type="molecule type" value="Genomic_DNA"/>
</dbReference>
<evidence type="ECO:0000313" key="1">
    <source>
        <dbReference type="EMBL" id="SOB80740.1"/>
    </source>
</evidence>
<proteinExistence type="predicted"/>